<keyword evidence="3" id="KW-1185">Reference proteome</keyword>
<dbReference type="RefSeq" id="WP_307157518.1">
    <property type="nucleotide sequence ID" value="NZ_JAUSWH010000004.1"/>
</dbReference>
<accession>A0ABU0IAT5</accession>
<evidence type="ECO:0000313" key="2">
    <source>
        <dbReference type="EMBL" id="MDQ0455324.1"/>
    </source>
</evidence>
<gene>
    <name evidence="2" type="ORF">QO005_001658</name>
</gene>
<keyword evidence="1" id="KW-1133">Transmembrane helix</keyword>
<feature type="transmembrane region" description="Helical" evidence="1">
    <location>
        <begin position="36"/>
        <end position="59"/>
    </location>
</feature>
<keyword evidence="1" id="KW-0812">Transmembrane</keyword>
<evidence type="ECO:0000256" key="1">
    <source>
        <dbReference type="SAM" id="Phobius"/>
    </source>
</evidence>
<name>A0ABU0IAT5_9HYPH</name>
<dbReference type="Pfam" id="PF06835">
    <property type="entry name" value="LptC"/>
    <property type="match status" value="1"/>
</dbReference>
<evidence type="ECO:0000313" key="3">
    <source>
        <dbReference type="Proteomes" id="UP001235269"/>
    </source>
</evidence>
<organism evidence="2 3">
    <name type="scientific">Rhizobium paknamense</name>
    <dbReference type="NCBI Taxonomy" id="1206817"/>
    <lineage>
        <taxon>Bacteria</taxon>
        <taxon>Pseudomonadati</taxon>
        <taxon>Pseudomonadota</taxon>
        <taxon>Alphaproteobacteria</taxon>
        <taxon>Hyphomicrobiales</taxon>
        <taxon>Rhizobiaceae</taxon>
        <taxon>Rhizobium/Agrobacterium group</taxon>
        <taxon>Rhizobium</taxon>
    </lineage>
</organism>
<sequence>MLKRLDAGSDEPFAPPSNDRYRRAVGHSARVRRLKILLPAAAMLLSFGFIAVSVVRTYLPESIKIEGADIEDGKVVMSKPAIAGRNSDGASYSMKALRALQDIKNPNLITLETIVAQMPVNDQDMADIKAQSGTYDRASDKMVLDKPFEIKLSSGVTADFQSADLDVKAGKLKTTQPVSIRTKDASVVAQSMDMTDKGQVITLTGAVRMNIAGSALQNTGN</sequence>
<dbReference type="InterPro" id="IPR010664">
    <property type="entry name" value="LipoPS_assembly_LptC-rel"/>
</dbReference>
<proteinExistence type="predicted"/>
<comment type="caution">
    <text evidence="2">The sequence shown here is derived from an EMBL/GenBank/DDBJ whole genome shotgun (WGS) entry which is preliminary data.</text>
</comment>
<keyword evidence="1" id="KW-0472">Membrane</keyword>
<dbReference type="Proteomes" id="UP001235269">
    <property type="component" value="Unassembled WGS sequence"/>
</dbReference>
<dbReference type="EMBL" id="JAUSWH010000004">
    <property type="protein sequence ID" value="MDQ0455324.1"/>
    <property type="molecule type" value="Genomic_DNA"/>
</dbReference>
<reference evidence="2 3" key="1">
    <citation type="submission" date="2023-07" db="EMBL/GenBank/DDBJ databases">
        <title>Genomic Encyclopedia of Type Strains, Phase IV (KMG-IV): sequencing the most valuable type-strain genomes for metagenomic binning, comparative biology and taxonomic classification.</title>
        <authorList>
            <person name="Goeker M."/>
        </authorList>
    </citation>
    <scope>NUCLEOTIDE SEQUENCE [LARGE SCALE GENOMIC DNA]</scope>
    <source>
        <strain evidence="2 3">DSM 100301</strain>
    </source>
</reference>
<protein>
    <submittedName>
        <fullName evidence="2">Lipopolysaccharide export system protein LptC</fullName>
    </submittedName>
</protein>